<evidence type="ECO:0000313" key="2">
    <source>
        <dbReference type="Proteomes" id="UP001156441"/>
    </source>
</evidence>
<dbReference type="PANTHER" id="PTHR43611">
    <property type="entry name" value="ALPHA-D-GLUCOSE 1-PHOSPHATE PHOSPHATASE"/>
    <property type="match status" value="1"/>
</dbReference>
<accession>A0ABT2JC01</accession>
<comment type="caution">
    <text evidence="1">The sequence shown here is derived from an EMBL/GenBank/DDBJ whole genome shotgun (WGS) entry which is preliminary data.</text>
</comment>
<dbReference type="Pfam" id="PF00702">
    <property type="entry name" value="Hydrolase"/>
    <property type="match status" value="1"/>
</dbReference>
<dbReference type="InterPro" id="IPR006439">
    <property type="entry name" value="HAD-SF_hydro_IA"/>
</dbReference>
<dbReference type="PANTHER" id="PTHR43611:SF3">
    <property type="entry name" value="FLAVIN MONONUCLEOTIDE HYDROLASE 1, CHLOROPLATIC"/>
    <property type="match status" value="1"/>
</dbReference>
<dbReference type="RefSeq" id="WP_260193238.1">
    <property type="nucleotide sequence ID" value="NZ_JAFFZE010000015.1"/>
</dbReference>
<reference evidence="1 2" key="1">
    <citation type="submission" date="2021-02" db="EMBL/GenBank/DDBJ databases">
        <title>Actinophytocola xerophila sp. nov., isolated from soil of cotton cropping field.</title>
        <authorList>
            <person name="Huang R."/>
            <person name="Chen X."/>
            <person name="Ge X."/>
            <person name="Liu W."/>
        </authorList>
    </citation>
    <scope>NUCLEOTIDE SEQUENCE [LARGE SCALE GENOMIC DNA]</scope>
    <source>
        <strain evidence="1 2">S1-96</strain>
    </source>
</reference>
<proteinExistence type="predicted"/>
<dbReference type="NCBIfam" id="TIGR01509">
    <property type="entry name" value="HAD-SF-IA-v3"/>
    <property type="match status" value="1"/>
</dbReference>
<dbReference type="Proteomes" id="UP001156441">
    <property type="component" value="Unassembled WGS sequence"/>
</dbReference>
<keyword evidence="1" id="KW-0378">Hydrolase</keyword>
<dbReference type="EMBL" id="JAFFZE010000015">
    <property type="protein sequence ID" value="MCT2585392.1"/>
    <property type="molecule type" value="Genomic_DNA"/>
</dbReference>
<dbReference type="InterPro" id="IPR036412">
    <property type="entry name" value="HAD-like_sf"/>
</dbReference>
<sequence>MRPGRRAAARGHARVGFAKPDPRIYRAAAELAGVAVERCLFVDDSAENVAAAGALGMTGHHHVDPADLRALLRSGRAGSW</sequence>
<name>A0ABT2JC01_9PSEU</name>
<dbReference type="InterPro" id="IPR023214">
    <property type="entry name" value="HAD_sf"/>
</dbReference>
<keyword evidence="2" id="KW-1185">Reference proteome</keyword>
<gene>
    <name evidence="1" type="ORF">JT362_19925</name>
</gene>
<protein>
    <submittedName>
        <fullName evidence="1">HAD-IA family hydrolase</fullName>
    </submittedName>
</protein>
<dbReference type="GO" id="GO:0016787">
    <property type="term" value="F:hydrolase activity"/>
    <property type="evidence" value="ECO:0007669"/>
    <property type="project" value="UniProtKB-KW"/>
</dbReference>
<evidence type="ECO:0000313" key="1">
    <source>
        <dbReference type="EMBL" id="MCT2585392.1"/>
    </source>
</evidence>
<dbReference type="SUPFAM" id="SSF56784">
    <property type="entry name" value="HAD-like"/>
    <property type="match status" value="1"/>
</dbReference>
<organism evidence="1 2">
    <name type="scientific">Actinophytocola gossypii</name>
    <dbReference type="NCBI Taxonomy" id="2812003"/>
    <lineage>
        <taxon>Bacteria</taxon>
        <taxon>Bacillati</taxon>
        <taxon>Actinomycetota</taxon>
        <taxon>Actinomycetes</taxon>
        <taxon>Pseudonocardiales</taxon>
        <taxon>Pseudonocardiaceae</taxon>
    </lineage>
</organism>
<dbReference type="Gene3D" id="3.40.50.1000">
    <property type="entry name" value="HAD superfamily/HAD-like"/>
    <property type="match status" value="1"/>
</dbReference>